<proteinExistence type="predicted"/>
<reference evidence="1" key="1">
    <citation type="journal article" date="2015" name="J. Clin. Microbiol.">
        <title>Long-Range HIV Genotyping Using Viral RNA and Proviral DNA for Analysis of HIV Drug Resistance and HIV Clustering.</title>
        <authorList>
            <person name="Novitsky V."/>
            <person name="Zahralban-Steele M."/>
            <person name="McLane M.F."/>
            <person name="Moyo S."/>
            <person name="van Widenfelt E."/>
            <person name="Gaseitsiwe S."/>
            <person name="Makhema J."/>
            <person name="Essex M."/>
        </authorList>
    </citation>
    <scope>NUCLEOTIDE SEQUENCE</scope>
    <source>
        <strain evidence="1">Bcpp_00307_amp2</strain>
    </source>
</reference>
<dbReference type="EMBL" id="KR861295">
    <property type="protein sequence ID" value="AKN10868.1"/>
    <property type="molecule type" value="Genomic_DNA"/>
</dbReference>
<sequence length="27" mass="2922">MVNLLARVNYKLGVRALVVALILAIVV</sequence>
<protein>
    <submittedName>
        <fullName evidence="1">Truncated vpu protein</fullName>
    </submittedName>
</protein>
<organismHost>
    <name type="scientific">Homo sapiens</name>
    <name type="common">Human</name>
    <dbReference type="NCBI Taxonomy" id="9606"/>
</organismHost>
<organism evidence="1">
    <name type="scientific">Human immunodeficiency virus type 1</name>
    <name type="common">HIV-1</name>
    <dbReference type="NCBI Taxonomy" id="11676"/>
    <lineage>
        <taxon>Viruses</taxon>
        <taxon>Riboviria</taxon>
        <taxon>Pararnavirae</taxon>
        <taxon>Artverviricota</taxon>
        <taxon>Revtraviricetes</taxon>
        <taxon>Ortervirales</taxon>
        <taxon>Retroviridae</taxon>
        <taxon>Orthoretrovirinae</taxon>
        <taxon>Lentivirus</taxon>
        <taxon>Lentivirus humimdef1</taxon>
    </lineage>
</organism>
<evidence type="ECO:0000313" key="1">
    <source>
        <dbReference type="EMBL" id="AKN10868.1"/>
    </source>
</evidence>
<gene>
    <name evidence="1" type="primary">vpu</name>
</gene>
<accession>A0A0H3Y998</accession>
<name>A0A0H3Y998_HV1</name>